<protein>
    <recommendedName>
        <fullName evidence="4">Glycosyltransferase 2-like domain-containing protein</fullName>
    </recommendedName>
</protein>
<dbReference type="Proteomes" id="UP000663848">
    <property type="component" value="Unassembled WGS sequence"/>
</dbReference>
<accession>A0A821ZBE3</accession>
<organism evidence="2 3">
    <name type="scientific">Rotaria socialis</name>
    <dbReference type="NCBI Taxonomy" id="392032"/>
    <lineage>
        <taxon>Eukaryota</taxon>
        <taxon>Metazoa</taxon>
        <taxon>Spiralia</taxon>
        <taxon>Gnathifera</taxon>
        <taxon>Rotifera</taxon>
        <taxon>Eurotatoria</taxon>
        <taxon>Bdelloidea</taxon>
        <taxon>Philodinida</taxon>
        <taxon>Philodinidae</taxon>
        <taxon>Rotaria</taxon>
    </lineage>
</organism>
<name>A0A821ZBE3_9BILA</name>
<feature type="transmembrane region" description="Helical" evidence="1">
    <location>
        <begin position="181"/>
        <end position="206"/>
    </location>
</feature>
<feature type="transmembrane region" description="Helical" evidence="1">
    <location>
        <begin position="226"/>
        <end position="249"/>
    </location>
</feature>
<reference evidence="2" key="1">
    <citation type="submission" date="2021-02" db="EMBL/GenBank/DDBJ databases">
        <authorList>
            <person name="Nowell W R."/>
        </authorList>
    </citation>
    <scope>NUCLEOTIDE SEQUENCE</scope>
</reference>
<feature type="transmembrane region" description="Helical" evidence="1">
    <location>
        <begin position="64"/>
        <end position="86"/>
    </location>
</feature>
<evidence type="ECO:0008006" key="4">
    <source>
        <dbReference type="Google" id="ProtNLM"/>
    </source>
</evidence>
<feature type="non-terminal residue" evidence="2">
    <location>
        <position position="1"/>
    </location>
</feature>
<evidence type="ECO:0000313" key="3">
    <source>
        <dbReference type="Proteomes" id="UP000663848"/>
    </source>
</evidence>
<sequence>VQQMAIPDQETDNILVTTCDADSKFPPQYIAALTHQYLKQNRPALTTIYQSPLFYNWKLDGLSFFTRVIGLLRSMLMLGALIPFNINTMSIFSYSLSLAKKGNYIHPAYQMDDIICLIRWMGVTQRRLVISMIPVPVLSGPTSGETIEKEIIEWARQARRWTIGAAEVFHYFVIKAKRIPIIAAFSWGISFMIYYGILLCSAGLYGVTSMVSMLLLVRDVPPIITLIMYCLFGAQMATFLVAFIIDMFIPKLLDVKECIFVLRNLFHFLTTPLVLLVYSLVELYALHEILIFGRKVCKHGASAKTAL</sequence>
<evidence type="ECO:0000256" key="1">
    <source>
        <dbReference type="SAM" id="Phobius"/>
    </source>
</evidence>
<dbReference type="AlphaFoldDB" id="A0A821ZBE3"/>
<dbReference type="PANTHER" id="PTHR36851:SF1">
    <property type="entry name" value="GLYCO_TRANS_2-LIKE DOMAIN-CONTAINING PROTEIN"/>
    <property type="match status" value="1"/>
</dbReference>
<keyword evidence="1" id="KW-1133">Transmembrane helix</keyword>
<comment type="caution">
    <text evidence="2">The sequence shown here is derived from an EMBL/GenBank/DDBJ whole genome shotgun (WGS) entry which is preliminary data.</text>
</comment>
<dbReference type="EMBL" id="CAJOBR010025762">
    <property type="protein sequence ID" value="CAF4968050.1"/>
    <property type="molecule type" value="Genomic_DNA"/>
</dbReference>
<dbReference type="PANTHER" id="PTHR36851">
    <property type="entry name" value="UNNAMED PRODUCT"/>
    <property type="match status" value="1"/>
</dbReference>
<gene>
    <name evidence="2" type="ORF">QYT958_LOCUS34932</name>
</gene>
<evidence type="ECO:0000313" key="2">
    <source>
        <dbReference type="EMBL" id="CAF4968050.1"/>
    </source>
</evidence>
<feature type="transmembrane region" description="Helical" evidence="1">
    <location>
        <begin position="261"/>
        <end position="281"/>
    </location>
</feature>
<keyword evidence="1" id="KW-0472">Membrane</keyword>
<proteinExistence type="predicted"/>
<keyword evidence="1" id="KW-0812">Transmembrane</keyword>